<accession>A0A815BRC2</accession>
<dbReference type="PROSITE" id="PS52018">
    <property type="entry name" value="DART"/>
    <property type="match status" value="1"/>
</dbReference>
<dbReference type="GO" id="GO:0016757">
    <property type="term" value="F:glycosyltransferase activity"/>
    <property type="evidence" value="ECO:0007669"/>
    <property type="project" value="UniProtKB-KW"/>
</dbReference>
<dbReference type="OrthoDB" id="10066971at2759"/>
<evidence type="ECO:0000256" key="5">
    <source>
        <dbReference type="ARBA" id="ARBA00023125"/>
    </source>
</evidence>
<dbReference type="Proteomes" id="UP000681722">
    <property type="component" value="Unassembled WGS sequence"/>
</dbReference>
<evidence type="ECO:0000256" key="3">
    <source>
        <dbReference type="ARBA" id="ARBA00022679"/>
    </source>
</evidence>
<evidence type="ECO:0000256" key="1">
    <source>
        <dbReference type="ARBA" id="ARBA00022649"/>
    </source>
</evidence>
<keyword evidence="4" id="KW-0548">Nucleotidyltransferase</keyword>
<dbReference type="EMBL" id="CAJNOQ010011302">
    <property type="protein sequence ID" value="CAF1273246.1"/>
    <property type="molecule type" value="Genomic_DNA"/>
</dbReference>
<evidence type="ECO:0000259" key="7">
    <source>
        <dbReference type="PROSITE" id="PS52018"/>
    </source>
</evidence>
<keyword evidence="3" id="KW-0808">Transferase</keyword>
<keyword evidence="5" id="KW-0238">DNA-binding</keyword>
<evidence type="ECO:0000256" key="4">
    <source>
        <dbReference type="ARBA" id="ARBA00022695"/>
    </source>
</evidence>
<dbReference type="InterPro" id="IPR029494">
    <property type="entry name" value="DarT"/>
</dbReference>
<comment type="caution">
    <text evidence="8">The sequence shown here is derived from an EMBL/GenBank/DDBJ whole genome shotgun (WGS) entry which is preliminary data.</text>
</comment>
<sequence length="434" mass="50204">MLPLTEICNKLQLFEAERLELVYDKTISIRQTTVHVVDNHSIYTTTPWNSFMVMMDLPGKLCEALLLQNFENEMRDLRSIRQQKINMENELMQTISQENAALFTEITISDDPMQLLINGLDKQDPQYKGYVYHYTHLENAVSILNEGKLKSRNSAEGQFKNSAALNVIKSTDPSVKNYARFYFRPITPTQFCNENLGKNGSIERFGNDLMCPVPIFFKISLKDLANIPDLQWKISTGNMASYRSKSDNTLDIVKLFDFNGVYESPSDEYRYQHSSQQEYLIESELNLYLVYNDLSIICQNDLAMNSVKQLLNDNNAFLDKIFVDSSFYHNKNAKINIDNDEHRLTVSLNGSKEQGEIIVKFYNSVDDQFEIKGDIGLILNNNSIISVYVKQHITLMINLKNINYSVFYISQDENWLVYTNSRMPLLHLVERNGK</sequence>
<dbReference type="Pfam" id="PF14487">
    <property type="entry name" value="DarT"/>
    <property type="match status" value="1"/>
</dbReference>
<dbReference type="Proteomes" id="UP000663829">
    <property type="component" value="Unassembled WGS sequence"/>
</dbReference>
<keyword evidence="10" id="KW-1185">Reference proteome</keyword>
<dbReference type="AlphaFoldDB" id="A0A815BRC2"/>
<protein>
    <recommendedName>
        <fullName evidence="7">DarT domain-containing protein</fullName>
    </recommendedName>
</protein>
<dbReference type="GO" id="GO:0016779">
    <property type="term" value="F:nucleotidyltransferase activity"/>
    <property type="evidence" value="ECO:0007669"/>
    <property type="project" value="UniProtKB-KW"/>
</dbReference>
<feature type="coiled-coil region" evidence="6">
    <location>
        <begin position="67"/>
        <end position="97"/>
    </location>
</feature>
<keyword evidence="2" id="KW-0328">Glycosyltransferase</keyword>
<feature type="domain" description="DarT" evidence="7">
    <location>
        <begin position="129"/>
        <end position="329"/>
    </location>
</feature>
<evidence type="ECO:0000256" key="6">
    <source>
        <dbReference type="SAM" id="Coils"/>
    </source>
</evidence>
<evidence type="ECO:0000313" key="9">
    <source>
        <dbReference type="EMBL" id="CAF4062957.1"/>
    </source>
</evidence>
<name>A0A815BRC2_9BILA</name>
<keyword evidence="6" id="KW-0175">Coiled coil</keyword>
<proteinExistence type="predicted"/>
<keyword evidence="1" id="KW-1277">Toxin-antitoxin system</keyword>
<evidence type="ECO:0000313" key="10">
    <source>
        <dbReference type="Proteomes" id="UP000663829"/>
    </source>
</evidence>
<reference evidence="8" key="1">
    <citation type="submission" date="2021-02" db="EMBL/GenBank/DDBJ databases">
        <authorList>
            <person name="Nowell W R."/>
        </authorList>
    </citation>
    <scope>NUCLEOTIDE SEQUENCE</scope>
</reference>
<gene>
    <name evidence="8" type="ORF">GPM918_LOCUS27188</name>
    <name evidence="9" type="ORF">SRO942_LOCUS27474</name>
</gene>
<evidence type="ECO:0000256" key="2">
    <source>
        <dbReference type="ARBA" id="ARBA00022676"/>
    </source>
</evidence>
<dbReference type="GO" id="GO:0003677">
    <property type="term" value="F:DNA binding"/>
    <property type="evidence" value="ECO:0007669"/>
    <property type="project" value="UniProtKB-KW"/>
</dbReference>
<organism evidence="8 10">
    <name type="scientific">Didymodactylos carnosus</name>
    <dbReference type="NCBI Taxonomy" id="1234261"/>
    <lineage>
        <taxon>Eukaryota</taxon>
        <taxon>Metazoa</taxon>
        <taxon>Spiralia</taxon>
        <taxon>Gnathifera</taxon>
        <taxon>Rotifera</taxon>
        <taxon>Eurotatoria</taxon>
        <taxon>Bdelloidea</taxon>
        <taxon>Philodinida</taxon>
        <taxon>Philodinidae</taxon>
        <taxon>Didymodactylos</taxon>
    </lineage>
</organism>
<evidence type="ECO:0000313" key="8">
    <source>
        <dbReference type="EMBL" id="CAF1273246.1"/>
    </source>
</evidence>
<dbReference type="EMBL" id="CAJOBC010024432">
    <property type="protein sequence ID" value="CAF4062957.1"/>
    <property type="molecule type" value="Genomic_DNA"/>
</dbReference>